<feature type="domain" description="SSD" evidence="9">
    <location>
        <begin position="265"/>
        <end position="424"/>
    </location>
</feature>
<dbReference type="Gene3D" id="1.20.1640.10">
    <property type="entry name" value="Multidrug efflux transporter AcrB transmembrane domain"/>
    <property type="match status" value="2"/>
</dbReference>
<feature type="compositionally biased region" description="Acidic residues" evidence="7">
    <location>
        <begin position="983"/>
        <end position="1003"/>
    </location>
</feature>
<comment type="similarity">
    <text evidence="2">Belongs to the patched family.</text>
</comment>
<name>A0ABD0LNV1_9CAEN</name>
<keyword evidence="3 8" id="KW-0812">Transmembrane</keyword>
<evidence type="ECO:0000256" key="4">
    <source>
        <dbReference type="ARBA" id="ARBA00022989"/>
    </source>
</evidence>
<dbReference type="InterPro" id="IPR001036">
    <property type="entry name" value="Acrflvin-R"/>
</dbReference>
<evidence type="ECO:0000256" key="5">
    <source>
        <dbReference type="ARBA" id="ARBA00023136"/>
    </source>
</evidence>
<dbReference type="InterPro" id="IPR051697">
    <property type="entry name" value="Patched_domain-protein"/>
</dbReference>
<gene>
    <name evidence="10" type="ORF">BaRGS_00007600</name>
</gene>
<evidence type="ECO:0000256" key="1">
    <source>
        <dbReference type="ARBA" id="ARBA00004141"/>
    </source>
</evidence>
<dbReference type="PANTHER" id="PTHR10796">
    <property type="entry name" value="PATCHED-RELATED"/>
    <property type="match status" value="1"/>
</dbReference>
<dbReference type="PRINTS" id="PR00702">
    <property type="entry name" value="ACRIFLAVINRP"/>
</dbReference>
<dbReference type="SUPFAM" id="SSF82866">
    <property type="entry name" value="Multidrug efflux transporter AcrB transmembrane domain"/>
    <property type="match status" value="2"/>
</dbReference>
<evidence type="ECO:0000259" key="9">
    <source>
        <dbReference type="PROSITE" id="PS50156"/>
    </source>
</evidence>
<feature type="transmembrane region" description="Helical" evidence="8">
    <location>
        <begin position="491"/>
        <end position="512"/>
    </location>
</feature>
<comment type="subcellular location">
    <subcellularLocation>
        <location evidence="1">Membrane</location>
        <topology evidence="1">Multi-pass membrane protein</topology>
    </subcellularLocation>
</comment>
<dbReference type="Pfam" id="PF02460">
    <property type="entry name" value="Patched"/>
    <property type="match status" value="1"/>
</dbReference>
<evidence type="ECO:0000313" key="11">
    <source>
        <dbReference type="Proteomes" id="UP001519460"/>
    </source>
</evidence>
<dbReference type="InterPro" id="IPR003392">
    <property type="entry name" value="PTHD_SSD"/>
</dbReference>
<dbReference type="AlphaFoldDB" id="A0ABD0LNV1"/>
<feature type="region of interest" description="Disordered" evidence="7">
    <location>
        <begin position="927"/>
        <end position="958"/>
    </location>
</feature>
<evidence type="ECO:0000256" key="2">
    <source>
        <dbReference type="ARBA" id="ARBA00005585"/>
    </source>
</evidence>
<organism evidence="10 11">
    <name type="scientific">Batillaria attramentaria</name>
    <dbReference type="NCBI Taxonomy" id="370345"/>
    <lineage>
        <taxon>Eukaryota</taxon>
        <taxon>Metazoa</taxon>
        <taxon>Spiralia</taxon>
        <taxon>Lophotrochozoa</taxon>
        <taxon>Mollusca</taxon>
        <taxon>Gastropoda</taxon>
        <taxon>Caenogastropoda</taxon>
        <taxon>Sorbeoconcha</taxon>
        <taxon>Cerithioidea</taxon>
        <taxon>Batillariidae</taxon>
        <taxon>Batillaria</taxon>
    </lineage>
</organism>
<dbReference type="PANTHER" id="PTHR10796:SF92">
    <property type="entry name" value="PATCHED-RELATED, ISOFORM A"/>
    <property type="match status" value="1"/>
</dbReference>
<protein>
    <recommendedName>
        <fullName evidence="9">SSD domain-containing protein</fullName>
    </recommendedName>
</protein>
<feature type="transmembrane region" description="Helical" evidence="8">
    <location>
        <begin position="712"/>
        <end position="732"/>
    </location>
</feature>
<dbReference type="PROSITE" id="PS50156">
    <property type="entry name" value="SSD"/>
    <property type="match status" value="1"/>
</dbReference>
<keyword evidence="11" id="KW-1185">Reference proteome</keyword>
<sequence>MGQECCKTPWYLHVKRLTTRVFRQYGEFVGHHPVPFIVLPILVFGSLGAGVLLLQVEDDTEKLYFPKDSRAFGERDKVVALFPDRNRDNYNMYAQNIYEEEGVFIFQPKNETDSIFSPAVAAEIHRVINMVTSFKVSGGLRYDEFCARYNGSCIITGMDYVTPRFLALVAAGKVTYPLWADPATGQTRDLSLDLAKVTTLEGGILKEARMLKTNFILTRNHPHSVQWQFMFLEFAQNYLETNFTSVSYKMLYSLAEELDKATKGDLFLFGLAIMLVVVYAWLVTMGGDAVSTRAMLALAGVLAASLSIVGSVGLLCLCGFKFSNIVGIMPYLIIGIGVDDMFLIMSSWSDLTHDHVMHVPQRVGATLALAGVGITVTSLTDLLAFLIGGNSVFYCVQSFCLYTGIAVLFCYISNVTLFVGCLSLHGRRVFSARHFITCRPTKPRDQLVREGRSRIYAIFVGGSVPKANRDDESLFEQLPRRLLPKVIESPVIRIFVLLGFACFLGFSLYGVVNLKQGLQPQNLISTKSYLHRYITLKEHHFPDRLPVGFVIEKEVNYSSAAVQNLVRRLLSSAAKDPDTDDRFERCWLMSYVNSSFYSEVNFTGGLLGGFLRANPTFWTDLTFDVSGQRIVASRCYAMSVAIRDQYAQAELMTRMRNLADGSPLPVFAFHYSFVTFEQYLSILPATVKTVGLAVVAMVIVCLIFLPHPLMVVLVTLNILMILCGIFGFMAYWDITLSAVTMILLIMSVGFSVDFSAHVCTAYLMSNAVTRVARAQDAITHAASPIFNGGISSLVGVVILLASDTYIFTTFFKIMFLVILFGVLNAVFFMPVVLSLIGPENRPLSKEDALVAYGSKENRVNACIAVNGATDHRVGDEKLLTDHTDLMFQAGDYKDKTGIFEAPGGRLVLNGAVHVDASDGLLIPNGTVSKGHPATETHSVKNGIIPGKHVSVSPHKKKDMEEDWLDTDVLLNHSLNASPQKDDRDDEIDDDTDDDVDDDLENGIDDGRSSVTIASEPGGRPVVRLTVPNSFNRYA</sequence>
<feature type="transmembrane region" description="Helical" evidence="8">
    <location>
        <begin position="682"/>
        <end position="705"/>
    </location>
</feature>
<dbReference type="InterPro" id="IPR000731">
    <property type="entry name" value="SSD"/>
</dbReference>
<feature type="transmembrane region" description="Helical" evidence="8">
    <location>
        <begin position="34"/>
        <end position="54"/>
    </location>
</feature>
<keyword evidence="5 8" id="KW-0472">Membrane</keyword>
<dbReference type="EMBL" id="JACVVK020000033">
    <property type="protein sequence ID" value="KAK7501115.1"/>
    <property type="molecule type" value="Genomic_DNA"/>
</dbReference>
<evidence type="ECO:0000256" key="6">
    <source>
        <dbReference type="ARBA" id="ARBA00023180"/>
    </source>
</evidence>
<feature type="transmembrane region" description="Helical" evidence="8">
    <location>
        <begin position="294"/>
        <end position="318"/>
    </location>
</feature>
<keyword evidence="4 8" id="KW-1133">Transmembrane helix</keyword>
<accession>A0ABD0LNV1</accession>
<keyword evidence="6" id="KW-0325">Glycoprotein</keyword>
<feature type="transmembrane region" description="Helical" evidence="8">
    <location>
        <begin position="399"/>
        <end position="425"/>
    </location>
</feature>
<feature type="transmembrane region" description="Helical" evidence="8">
    <location>
        <begin position="325"/>
        <end position="345"/>
    </location>
</feature>
<feature type="transmembrane region" description="Helical" evidence="8">
    <location>
        <begin position="738"/>
        <end position="764"/>
    </location>
</feature>
<comment type="caution">
    <text evidence="10">The sequence shown here is derived from an EMBL/GenBank/DDBJ whole genome shotgun (WGS) entry which is preliminary data.</text>
</comment>
<evidence type="ECO:0000256" key="8">
    <source>
        <dbReference type="SAM" id="Phobius"/>
    </source>
</evidence>
<dbReference type="Proteomes" id="UP001519460">
    <property type="component" value="Unassembled WGS sequence"/>
</dbReference>
<proteinExistence type="inferred from homology"/>
<feature type="transmembrane region" description="Helical" evidence="8">
    <location>
        <begin position="365"/>
        <end position="387"/>
    </location>
</feature>
<feature type="region of interest" description="Disordered" evidence="7">
    <location>
        <begin position="973"/>
        <end position="1034"/>
    </location>
</feature>
<evidence type="ECO:0000313" key="10">
    <source>
        <dbReference type="EMBL" id="KAK7501115.1"/>
    </source>
</evidence>
<reference evidence="10 11" key="1">
    <citation type="journal article" date="2023" name="Sci. Data">
        <title>Genome assembly of the Korean intertidal mud-creeper Batillaria attramentaria.</title>
        <authorList>
            <person name="Patra A.K."/>
            <person name="Ho P.T."/>
            <person name="Jun S."/>
            <person name="Lee S.J."/>
            <person name="Kim Y."/>
            <person name="Won Y.J."/>
        </authorList>
    </citation>
    <scope>NUCLEOTIDE SEQUENCE [LARGE SCALE GENOMIC DNA]</scope>
    <source>
        <strain evidence="10">Wonlab-2016</strain>
    </source>
</reference>
<evidence type="ECO:0000256" key="3">
    <source>
        <dbReference type="ARBA" id="ARBA00022692"/>
    </source>
</evidence>
<feature type="transmembrane region" description="Helical" evidence="8">
    <location>
        <begin position="266"/>
        <end position="282"/>
    </location>
</feature>
<evidence type="ECO:0000256" key="7">
    <source>
        <dbReference type="SAM" id="MobiDB-lite"/>
    </source>
</evidence>
<dbReference type="GO" id="GO:0016020">
    <property type="term" value="C:membrane"/>
    <property type="evidence" value="ECO:0007669"/>
    <property type="project" value="UniProtKB-SubCell"/>
</dbReference>
<feature type="transmembrane region" description="Helical" evidence="8">
    <location>
        <begin position="813"/>
        <end position="836"/>
    </location>
</feature>
<feature type="transmembrane region" description="Helical" evidence="8">
    <location>
        <begin position="785"/>
        <end position="807"/>
    </location>
</feature>